<dbReference type="Proteomes" id="UP000028713">
    <property type="component" value="Unassembled WGS sequence"/>
</dbReference>
<proteinExistence type="predicted"/>
<reference evidence="1 2" key="1">
    <citation type="submission" date="2014-07" db="EMBL/GenBank/DDBJ databases">
        <title>Genome of Chryseobacterium formosense LMG 24722.</title>
        <authorList>
            <person name="Pipes S.E."/>
            <person name="Stropko S.J."/>
            <person name="Newman J.D."/>
        </authorList>
    </citation>
    <scope>NUCLEOTIDE SEQUENCE [LARGE SCALE GENOMIC DNA]</scope>
    <source>
        <strain evidence="1 2">LMG 24722</strain>
    </source>
</reference>
<protein>
    <recommendedName>
        <fullName evidence="3">RHS repeat-associated core domain-containing protein</fullName>
    </recommendedName>
</protein>
<dbReference type="InterPro" id="IPR050708">
    <property type="entry name" value="T6SS_VgrG/RHS"/>
</dbReference>
<evidence type="ECO:0000313" key="1">
    <source>
        <dbReference type="EMBL" id="KFE98920.1"/>
    </source>
</evidence>
<keyword evidence="2" id="KW-1185">Reference proteome</keyword>
<dbReference type="PANTHER" id="PTHR32305">
    <property type="match status" value="1"/>
</dbReference>
<gene>
    <name evidence="1" type="ORF">IX39_16070</name>
</gene>
<dbReference type="AlphaFoldDB" id="A0A085Z3A7"/>
<dbReference type="NCBIfam" id="TIGR03696">
    <property type="entry name" value="Rhs_assc_core"/>
    <property type="match status" value="1"/>
</dbReference>
<dbReference type="Gene3D" id="2.180.10.10">
    <property type="entry name" value="RHS repeat-associated core"/>
    <property type="match status" value="1"/>
</dbReference>
<organism evidence="1 2">
    <name type="scientific">Chryseobacterium formosense</name>
    <dbReference type="NCBI Taxonomy" id="236814"/>
    <lineage>
        <taxon>Bacteria</taxon>
        <taxon>Pseudomonadati</taxon>
        <taxon>Bacteroidota</taxon>
        <taxon>Flavobacteriia</taxon>
        <taxon>Flavobacteriales</taxon>
        <taxon>Weeksellaceae</taxon>
        <taxon>Chryseobacterium group</taxon>
        <taxon>Chryseobacterium</taxon>
    </lineage>
</organism>
<dbReference type="PANTHER" id="PTHR32305:SF15">
    <property type="entry name" value="PROTEIN RHSA-RELATED"/>
    <property type="match status" value="1"/>
</dbReference>
<name>A0A085Z3A7_9FLAO</name>
<dbReference type="RefSeq" id="WP_034678243.1">
    <property type="nucleotide sequence ID" value="NZ_FPAP01000002.1"/>
</dbReference>
<dbReference type="eggNOG" id="COG3209">
    <property type="taxonomic scope" value="Bacteria"/>
</dbReference>
<evidence type="ECO:0000313" key="2">
    <source>
        <dbReference type="Proteomes" id="UP000028713"/>
    </source>
</evidence>
<accession>A0A085Z3A7</accession>
<dbReference type="EMBL" id="JPRP01000002">
    <property type="protein sequence ID" value="KFE98920.1"/>
    <property type="molecule type" value="Genomic_DNA"/>
</dbReference>
<dbReference type="STRING" id="236814.IX39_16070"/>
<dbReference type="InterPro" id="IPR022385">
    <property type="entry name" value="Rhs_assc_core"/>
</dbReference>
<comment type="caution">
    <text evidence="1">The sequence shown here is derived from an EMBL/GenBank/DDBJ whole genome shotgun (WGS) entry which is preliminary data.</text>
</comment>
<sequence length="418" mass="46770">MCTVGVKMKKLFGTVKTNYLDGFQYKFTYRWEDETGNTTTHGMKLRIIPTSEGYFDALLGLYVYNYVNHLGNIRLSYADSDRDGNIRSRDQRIRECSDGNCIEYFIPGEIVANNSYYPFGMLFDHNNQVYSSNAYKMKYNGKELQETGMYDYGARFYMPDIGRWGVVDPLAETSRRWSPYTYAYNNPIRFIDPDGMQNEDIIVPEKYQKVVNGLLASSFGEKSKDFSYDSNGKLLFSGDISSFSPDEKNAFNELNSLITSSTTYNVVVEENFEYQAKNGKTVKLNTGNSGTQGDAAVYPSATKNGEGILAINPNSIQSAQIDVTYTADGDQVLVNPMDILQNGGLGPTKTFSPYENFWHGIGHLRAGSGSDLGRAMEIENLGGKIFKNVSYNADGSIKSVIPAPIPHKAYNAHHPKKK</sequence>
<evidence type="ECO:0008006" key="3">
    <source>
        <dbReference type="Google" id="ProtNLM"/>
    </source>
</evidence>